<keyword evidence="6" id="KW-0663">Pyridoxal phosphate</keyword>
<dbReference type="InterPro" id="IPR015421">
    <property type="entry name" value="PyrdxlP-dep_Trfase_major"/>
</dbReference>
<evidence type="ECO:0000256" key="7">
    <source>
        <dbReference type="ARBA" id="ARBA00029443"/>
    </source>
</evidence>
<dbReference type="Gene3D" id="3.40.50.12780">
    <property type="entry name" value="N-terminal domain of ligase-like"/>
    <property type="match status" value="1"/>
</dbReference>
<dbReference type="SMART" id="SM00825">
    <property type="entry name" value="PKS_KS"/>
    <property type="match status" value="1"/>
</dbReference>
<dbReference type="GO" id="GO:0006633">
    <property type="term" value="P:fatty acid biosynthetic process"/>
    <property type="evidence" value="ECO:0007669"/>
    <property type="project" value="InterPro"/>
</dbReference>
<dbReference type="Pfam" id="PF02801">
    <property type="entry name" value="Ketoacyl-synt_C"/>
    <property type="match status" value="1"/>
</dbReference>
<accession>A0AAU8AUA2</accession>
<dbReference type="InterPro" id="IPR000873">
    <property type="entry name" value="AMP-dep_synth/lig_dom"/>
</dbReference>
<dbReference type="InterPro" id="IPR009081">
    <property type="entry name" value="PP-bd_ACP"/>
</dbReference>
<dbReference type="InterPro" id="IPR049704">
    <property type="entry name" value="Aminotrans_3_PPA_site"/>
</dbReference>
<dbReference type="SUPFAM" id="SSF55048">
    <property type="entry name" value="Probable ACP-binding domain of malonyl-CoA ACP transacylase"/>
    <property type="match status" value="1"/>
</dbReference>
<dbReference type="Gene3D" id="3.40.366.10">
    <property type="entry name" value="Malonyl-Coenzyme A Acyl Carrier Protein, domain 2"/>
    <property type="match status" value="1"/>
</dbReference>
<dbReference type="GO" id="GO:0008483">
    <property type="term" value="F:transaminase activity"/>
    <property type="evidence" value="ECO:0007669"/>
    <property type="project" value="InterPro"/>
</dbReference>
<dbReference type="PANTHER" id="PTHR43775">
    <property type="entry name" value="FATTY ACID SYNTHASE"/>
    <property type="match status" value="1"/>
</dbReference>
<organism evidence="11">
    <name type="scientific">Alloyangia sp. H15</name>
    <dbReference type="NCBI Taxonomy" id="3029062"/>
    <lineage>
        <taxon>Bacteria</taxon>
        <taxon>Pseudomonadati</taxon>
        <taxon>Pseudomonadota</taxon>
        <taxon>Alphaproteobacteria</taxon>
        <taxon>Rhodobacterales</taxon>
        <taxon>Roseobacteraceae</taxon>
        <taxon>Alloyangia</taxon>
    </lineage>
</organism>
<dbReference type="InterPro" id="IPR018201">
    <property type="entry name" value="Ketoacyl_synth_AS"/>
</dbReference>
<dbReference type="GO" id="GO:0004312">
    <property type="term" value="F:fatty acid synthase activity"/>
    <property type="evidence" value="ECO:0007669"/>
    <property type="project" value="TreeGrafter"/>
</dbReference>
<feature type="domain" description="Carrier" evidence="9">
    <location>
        <begin position="923"/>
        <end position="998"/>
    </location>
</feature>
<dbReference type="Gene3D" id="3.30.70.250">
    <property type="entry name" value="Malonyl-CoA ACP transacylase, ACP-binding"/>
    <property type="match status" value="1"/>
</dbReference>
<dbReference type="PROSITE" id="PS00012">
    <property type="entry name" value="PHOSPHOPANTETHEINE"/>
    <property type="match status" value="1"/>
</dbReference>
<sequence length="2611" mass="275978">MKDQSLPDMAIPGAIAIVGLAGRFPGASSVEDFWASVRAGRDLIRPHPPETLADNFSDAERARDSYVPVRPSLPDVAMFDAPFFDMLPREAAQTDPQFRVFLECCWQALEDAGCDPRRAPGPVGVFGGASMSTYFLNNVLTDRARTEDFVSTYQLGDYHQFMGALTDTLATRVAFRLGLTGPAMTVATACSTSLVAVAQACQSLEAFQCDLALAGGVSITFPQERGYMYQEGGMVSRDGHCRPFDAEASGTVFGHGAGVVALRRMEDALADGDRIYALIRGWGLNNDGSDKISFTAPSVDGQAMAIAMAQGAAGVEPSSIGYVECHGTGTPLGDPVEFEGLKKAFADVAPGRVWLGSSKANVGHCDAAAGVVGLIKTTLSLRDRVVPPLANYTRPNPNIDLENSPFRIPVQEMSWDDAGPLRAGVSALGVGGTNAHVILEEAPRRQSGEADRPVVLPLSARTDLALKAQAEALAEALEAGDAPSLADAALTLQEGRAVFGRRAAVAAETRAEAVAALRGSLRAMDAAEEAPPVAFMFPGQGSQHPGMGQGLYAQEPVFSRIIDQGSEVLAPLLGLDLAQLIYRTPDAAAAARVLRDTAITQPALYLVEFATARLWAERGVTPQAMIGHSVGEFVAATMAGVMSFETGLKLIAARGRLMQDQPAGAMLSVRAPADAVLSMAPEGVDLAARNAPSLTVWAGPGEAVDAFARELETAGIACKRLHTSHAFHSAMMDPVVHALEAEARKHSFAAPELPYVSCVTGDWITTADATDPAYWARHCRAGVNFEAAVQTLCASGPAPILLEVGPGRTLGAFAGQAVDRKRRAVILQSLPDHGEADRDRHEMANAAGAMWSAGLAIDWAPYRVGAVGRVSLPGYQFERSRHWIEPPAPLARQSSQPLAAVPAAPTATTTSDRPAMQMPSRTETLTTRIFGLLEELSGESFDAGESGASFFDLGFDSLLLAQVSQRLGKEFGVSLTFRQLMKDYPSVEALVTYLDAELPPEAVPAPSAAPAAAPALNGVAPPAGQPAPGGVPASGELSALMASQTQALLALFDSQMRACGGTAAAGAAAPVIAGAPAPQPAKGRAPVAAGGDEGPSRYERGKGSATQTEFTEAQLGLIAEIAAEHDAKYPLSKERTQENRKRLADPRTASGFRREWKEIVYPVIAETSKGARLVDVDGNSYLDLVNGFGQTAFGHAPDFVTQAVAEQMARGFAIGPQTPLAYEVARKFLTVTGHERVTFCNTGSEAVMAAMRLARTVTGRDTIVSFNGDYHGQFDEVLVKGRKSGDPTALPAVAGVPAGSVANMVVLSYGSDASLDWIRENVGEIAAVLVEPVQSRRPDLRPRAFCEEIRRITAESGAALILDEIVTGFRVARGGIQELWGIEPDMATYGKVVGGGMPIGVLSGASRFLDALDGGHWAFGDESEPEVPPTFFAGTFVRHPLVLAAMSAVLDHIDGEGRALYERVAPRTGALLADMNDVLVARGLPRAVTGFSSWLIVNLSSLDPRAALLYPLMRLGGVHVHDGYPWFFTTAHEEADYLHVLEAFTAAVDRLQSVGILGGTARAVDVPITLPLTAPQKEVWMAAQLGDAASGVFIEGIGLRLEGQLDVGALERALNEVISRHDALRLRFAASGEAAEVMPRLRLSLIPEETDEAGLAAMIAEDARTPFDLTEGPLVRARLARLGPDRHVLNLTTHHIVCDGWSTYLILEELAALYNADRSGTTAVLCPPASFADYARTEGSRAPCDATHAYWSAEFPEAPELPDLPTDAPRIGRRSFAGATHVHCIEADLVRTLKRSAGREGVTLFGVLSGALAELLGRLSGAEEVTLAVPTAGQLLLPDDRLVGHCVNLLPIRLTRQHNADFADYLKGVATKVLDCFDHGDMTYGDILRAAGVTGGVDRQPLTEVQFNLDQQPDDFGFDALSGTVASNSRAYTNFDLIFNVTESPEGLRIDLTYATDILTEDTVARWCRQYHCLLVAIAEGMSLPVGAASLLSAEEAAALAALGNDTAAPMPEVARLETLISAQAAKTPEQIAVEDASGSLTYAELEHASDLLAAAIRERLPEAGARVAVMLDRSSLLVVALLAILKAGHAYVPLDPGHPEARNRLVLEAVTGLIHGGDIPASAEGLNLEMLPVSASARLPEGGLPPVASLPGDDAAAYVIFTSGSTGTPKGVEVPHSALLNFLASMAERPGITAGDVVLAVTTVSFDIAGLELLLPLTVGARTVIASEADVREAFPLVERLGRGDITMLQATPTLWQMLVEAGLKPDTGLKMLVGGEALPRDLADRLLALGGEVWNMYGPTETTIWSSCGRVDHGPITIGAPIANTVMHVLGETGELVPVGVPGELVIGGAGLAKGYFRRPDLTEAAYRMIDVPGAGPIRLYHTGDLARRNADGTIALLGRADGQVKLRGFRIELEEIEAAMRAVDGVSAAAAALRDSPAGPVLVGYYVARSGAPNAAVFAASLRQVLPEYMVPSRFQRIDALPLTGNGKLDRKRLPALEPLDAKAAVREIVAPGSELEQTILGIWQEVLGTGAIGVTDDIFDLGVNSLSIFRIAARMLDRDLGIEARHIMENPTIRGLAAYAETHANEPKAPSLKDFRRGARRQAEVSA</sequence>
<comment type="cofactor">
    <cofactor evidence="2">
        <name>pantetheine 4'-phosphate</name>
        <dbReference type="ChEBI" id="CHEBI:47942"/>
    </cofactor>
</comment>
<dbReference type="InterPro" id="IPR016035">
    <property type="entry name" value="Acyl_Trfase/lysoPLipase"/>
</dbReference>
<dbReference type="InterPro" id="IPR032821">
    <property type="entry name" value="PKS_assoc"/>
</dbReference>
<dbReference type="Gene3D" id="3.40.640.10">
    <property type="entry name" value="Type I PLP-dependent aspartate aminotransferase-like (Major domain)"/>
    <property type="match status" value="1"/>
</dbReference>
<dbReference type="Gene3D" id="3.30.559.10">
    <property type="entry name" value="Chloramphenicol acetyltransferase-like domain"/>
    <property type="match status" value="1"/>
</dbReference>
<dbReference type="SMART" id="SM00823">
    <property type="entry name" value="PKS_PP"/>
    <property type="match status" value="2"/>
</dbReference>
<dbReference type="SUPFAM" id="SSF52151">
    <property type="entry name" value="FabD/lysophospholipase-like"/>
    <property type="match status" value="1"/>
</dbReference>
<evidence type="ECO:0000313" key="11">
    <source>
        <dbReference type="EMBL" id="XCC97644.1"/>
    </source>
</evidence>
<keyword evidence="3" id="KW-0596">Phosphopantetheine</keyword>
<dbReference type="InterPro" id="IPR006162">
    <property type="entry name" value="Ppantetheine_attach_site"/>
</dbReference>
<evidence type="ECO:0000256" key="2">
    <source>
        <dbReference type="ARBA" id="ARBA00001957"/>
    </source>
</evidence>
<dbReference type="InterPro" id="IPR014031">
    <property type="entry name" value="Ketoacyl_synth_C"/>
</dbReference>
<dbReference type="InterPro" id="IPR014030">
    <property type="entry name" value="Ketoacyl_synth_N"/>
</dbReference>
<dbReference type="CDD" id="cd00833">
    <property type="entry name" value="PKS"/>
    <property type="match status" value="1"/>
</dbReference>
<dbReference type="InterPro" id="IPR005814">
    <property type="entry name" value="Aminotrans_3"/>
</dbReference>
<dbReference type="InterPro" id="IPR001242">
    <property type="entry name" value="Condensation_dom"/>
</dbReference>
<dbReference type="SUPFAM" id="SSF53383">
    <property type="entry name" value="PLP-dependent transferases"/>
    <property type="match status" value="1"/>
</dbReference>
<gene>
    <name evidence="11" type="ORF">PVT71_27460</name>
</gene>
<dbReference type="PROSITE" id="PS00606">
    <property type="entry name" value="KS3_1"/>
    <property type="match status" value="1"/>
</dbReference>
<dbReference type="Pfam" id="PF13193">
    <property type="entry name" value="AMP-binding_C"/>
    <property type="match status" value="1"/>
</dbReference>
<dbReference type="PROSITE" id="PS00455">
    <property type="entry name" value="AMP_BINDING"/>
    <property type="match status" value="1"/>
</dbReference>
<dbReference type="InterPro" id="IPR015424">
    <property type="entry name" value="PyrdxlP-dep_Trfase"/>
</dbReference>
<keyword evidence="5" id="KW-0808">Transferase</keyword>
<feature type="domain" description="Carrier" evidence="9">
    <location>
        <begin position="2514"/>
        <end position="2588"/>
    </location>
</feature>
<dbReference type="InterPro" id="IPR025110">
    <property type="entry name" value="AMP-bd_C"/>
</dbReference>
<feature type="domain" description="Ketosynthase family 3 (KS3)" evidence="10">
    <location>
        <begin position="12"/>
        <end position="441"/>
    </location>
</feature>
<dbReference type="PROSITE" id="PS52004">
    <property type="entry name" value="KS3_2"/>
    <property type="match status" value="1"/>
</dbReference>
<dbReference type="GO" id="GO:0005886">
    <property type="term" value="C:plasma membrane"/>
    <property type="evidence" value="ECO:0007669"/>
    <property type="project" value="TreeGrafter"/>
</dbReference>
<reference evidence="11" key="1">
    <citation type="submission" date="2023-02" db="EMBL/GenBank/DDBJ databases">
        <title>Description and genomic characterization of Salipiger bruguierae sp. nov., isolated from the sediment of mangrove plant Bruguiera sexangula.</title>
        <authorList>
            <person name="Long M."/>
        </authorList>
    </citation>
    <scope>NUCLEOTIDE SEQUENCE</scope>
    <source>
        <strain evidence="11">H15</strain>
        <plasmid evidence="11">unnamed4</plasmid>
    </source>
</reference>
<dbReference type="InterPro" id="IPR020806">
    <property type="entry name" value="PKS_PP-bd"/>
</dbReference>
<evidence type="ECO:0000259" key="9">
    <source>
        <dbReference type="PROSITE" id="PS50075"/>
    </source>
</evidence>
<dbReference type="GO" id="GO:0004315">
    <property type="term" value="F:3-oxoacyl-[acyl-carrier-protein] synthase activity"/>
    <property type="evidence" value="ECO:0007669"/>
    <property type="project" value="InterPro"/>
</dbReference>
<evidence type="ECO:0000256" key="3">
    <source>
        <dbReference type="ARBA" id="ARBA00022450"/>
    </source>
</evidence>
<dbReference type="RefSeq" id="WP_353476534.1">
    <property type="nucleotide sequence ID" value="NZ_CP123389.1"/>
</dbReference>
<dbReference type="PANTHER" id="PTHR43775:SF37">
    <property type="entry name" value="SI:DKEY-61P9.11"/>
    <property type="match status" value="1"/>
</dbReference>
<dbReference type="Pfam" id="PF00668">
    <property type="entry name" value="Condensation"/>
    <property type="match status" value="1"/>
</dbReference>
<dbReference type="Pfam" id="PF00109">
    <property type="entry name" value="ketoacyl-synt"/>
    <property type="match status" value="1"/>
</dbReference>
<dbReference type="SUPFAM" id="SSF56801">
    <property type="entry name" value="Acetyl-CoA synthetase-like"/>
    <property type="match status" value="1"/>
</dbReference>
<dbReference type="Gene3D" id="1.10.1200.10">
    <property type="entry name" value="ACP-like"/>
    <property type="match status" value="2"/>
</dbReference>
<dbReference type="InterPro" id="IPR016039">
    <property type="entry name" value="Thiolase-like"/>
</dbReference>
<dbReference type="Pfam" id="PF00202">
    <property type="entry name" value="Aminotran_3"/>
    <property type="match status" value="1"/>
</dbReference>
<evidence type="ECO:0000256" key="1">
    <source>
        <dbReference type="ARBA" id="ARBA00001933"/>
    </source>
</evidence>
<dbReference type="Gene3D" id="3.40.47.10">
    <property type="match status" value="1"/>
</dbReference>
<evidence type="ECO:0000256" key="5">
    <source>
        <dbReference type="ARBA" id="ARBA00022679"/>
    </source>
</evidence>
<dbReference type="PROSITE" id="PS00600">
    <property type="entry name" value="AA_TRANSFER_CLASS_3"/>
    <property type="match status" value="1"/>
</dbReference>
<dbReference type="CDD" id="cd19531">
    <property type="entry name" value="LCL_NRPS-like"/>
    <property type="match status" value="1"/>
</dbReference>
<protein>
    <submittedName>
        <fullName evidence="11">Amino acid adenylation domain-containing protein</fullName>
    </submittedName>
</protein>
<dbReference type="Pfam" id="PF00501">
    <property type="entry name" value="AMP-binding"/>
    <property type="match status" value="1"/>
</dbReference>
<dbReference type="SUPFAM" id="SSF52777">
    <property type="entry name" value="CoA-dependent acyltransferases"/>
    <property type="match status" value="2"/>
</dbReference>
<evidence type="ECO:0000256" key="6">
    <source>
        <dbReference type="ARBA" id="ARBA00022898"/>
    </source>
</evidence>
<dbReference type="EMBL" id="CP123389">
    <property type="protein sequence ID" value="XCC97644.1"/>
    <property type="molecule type" value="Genomic_DNA"/>
</dbReference>
<dbReference type="GO" id="GO:0071770">
    <property type="term" value="P:DIM/DIP cell wall layer assembly"/>
    <property type="evidence" value="ECO:0007669"/>
    <property type="project" value="TreeGrafter"/>
</dbReference>
<dbReference type="InterPro" id="IPR020845">
    <property type="entry name" value="AMP-binding_CS"/>
</dbReference>
<dbReference type="Pfam" id="PF16197">
    <property type="entry name" value="KAsynt_C_assoc"/>
    <property type="match status" value="1"/>
</dbReference>
<dbReference type="InterPro" id="IPR001227">
    <property type="entry name" value="Ac_transferase_dom_sf"/>
</dbReference>
<dbReference type="Gene3D" id="3.30.559.30">
    <property type="entry name" value="Nonribosomal peptide synthetase, condensation domain"/>
    <property type="match status" value="1"/>
</dbReference>
<dbReference type="InterPro" id="IPR050091">
    <property type="entry name" value="PKS_NRPS_Biosynth_Enz"/>
</dbReference>
<comment type="cofactor">
    <cofactor evidence="1">
        <name>pyridoxal 5'-phosphate</name>
        <dbReference type="ChEBI" id="CHEBI:597326"/>
    </cofactor>
</comment>
<dbReference type="InterPro" id="IPR015422">
    <property type="entry name" value="PyrdxlP-dep_Trfase_small"/>
</dbReference>
<dbReference type="Gene3D" id="3.90.1150.10">
    <property type="entry name" value="Aspartate Aminotransferase, domain 1"/>
    <property type="match status" value="1"/>
</dbReference>
<evidence type="ECO:0000259" key="10">
    <source>
        <dbReference type="PROSITE" id="PS52004"/>
    </source>
</evidence>
<dbReference type="GO" id="GO:0031177">
    <property type="term" value="F:phosphopantetheine binding"/>
    <property type="evidence" value="ECO:0007669"/>
    <property type="project" value="InterPro"/>
</dbReference>
<dbReference type="SMART" id="SM00827">
    <property type="entry name" value="PKS_AT"/>
    <property type="match status" value="1"/>
</dbReference>
<dbReference type="InterPro" id="IPR010071">
    <property type="entry name" value="AA_adenyl_dom"/>
</dbReference>
<dbReference type="PROSITE" id="PS50075">
    <property type="entry name" value="CARRIER"/>
    <property type="match status" value="2"/>
</dbReference>
<dbReference type="SUPFAM" id="SSF47336">
    <property type="entry name" value="ACP-like"/>
    <property type="match status" value="2"/>
</dbReference>
<geneLocation type="plasmid" evidence="11">
    <name>unnamed4</name>
</geneLocation>
<dbReference type="Pfam" id="PF00698">
    <property type="entry name" value="Acyl_transf_1"/>
    <property type="match status" value="1"/>
</dbReference>
<keyword evidence="4" id="KW-0597">Phosphoprotein</keyword>
<name>A0AAU8AUA2_9RHOB</name>
<dbReference type="Gene3D" id="3.30.70.3290">
    <property type="match status" value="1"/>
</dbReference>
<dbReference type="InterPro" id="IPR045851">
    <property type="entry name" value="AMP-bd_C_sf"/>
</dbReference>
<feature type="region of interest" description="Disordered" evidence="8">
    <location>
        <begin position="1076"/>
        <end position="1105"/>
    </location>
</feature>
<dbReference type="GO" id="GO:0030170">
    <property type="term" value="F:pyridoxal phosphate binding"/>
    <property type="evidence" value="ECO:0007669"/>
    <property type="project" value="InterPro"/>
</dbReference>
<dbReference type="GO" id="GO:0005737">
    <property type="term" value="C:cytoplasm"/>
    <property type="evidence" value="ECO:0007669"/>
    <property type="project" value="TreeGrafter"/>
</dbReference>
<dbReference type="Gene3D" id="3.30.300.30">
    <property type="match status" value="1"/>
</dbReference>
<dbReference type="Pfam" id="PF00550">
    <property type="entry name" value="PP-binding"/>
    <property type="match status" value="2"/>
</dbReference>
<proteinExistence type="inferred from homology"/>
<dbReference type="NCBIfam" id="TIGR01733">
    <property type="entry name" value="AA-adenyl-dom"/>
    <property type="match status" value="1"/>
</dbReference>
<dbReference type="InterPro" id="IPR023213">
    <property type="entry name" value="CAT-like_dom_sf"/>
</dbReference>
<dbReference type="InterPro" id="IPR020841">
    <property type="entry name" value="PKS_Beta-ketoAc_synthase_dom"/>
</dbReference>
<feature type="region of interest" description="Disordered" evidence="8">
    <location>
        <begin position="2588"/>
        <end position="2611"/>
    </location>
</feature>
<dbReference type="InterPro" id="IPR016036">
    <property type="entry name" value="Malonyl_transacylase_ACP-bd"/>
</dbReference>
<comment type="similarity">
    <text evidence="7">In the C-terminal section; belongs to the NRP synthetase family.</text>
</comment>
<dbReference type="InterPro" id="IPR042099">
    <property type="entry name" value="ANL_N_sf"/>
</dbReference>
<evidence type="ECO:0000256" key="4">
    <source>
        <dbReference type="ARBA" id="ARBA00022553"/>
    </source>
</evidence>
<dbReference type="InterPro" id="IPR036736">
    <property type="entry name" value="ACP-like_sf"/>
</dbReference>
<dbReference type="InterPro" id="IPR014043">
    <property type="entry name" value="Acyl_transferase_dom"/>
</dbReference>
<dbReference type="SUPFAM" id="SSF53901">
    <property type="entry name" value="Thiolase-like"/>
    <property type="match status" value="1"/>
</dbReference>
<evidence type="ECO:0000256" key="8">
    <source>
        <dbReference type="SAM" id="MobiDB-lite"/>
    </source>
</evidence>
<keyword evidence="11" id="KW-0614">Plasmid</keyword>